<protein>
    <submittedName>
        <fullName evidence="7">Thioredoxin reductase</fullName>
        <ecNumber evidence="7">1.8.1.9</ecNumber>
    </submittedName>
</protein>
<dbReference type="AlphaFoldDB" id="A0A1J5RZ04"/>
<dbReference type="PROSITE" id="PS00573">
    <property type="entry name" value="PYRIDINE_REDOX_2"/>
    <property type="match status" value="1"/>
</dbReference>
<gene>
    <name evidence="7" type="primary">trxB_5</name>
    <name evidence="7" type="ORF">GALL_233010</name>
</gene>
<dbReference type="PRINTS" id="PR00469">
    <property type="entry name" value="PNDRDTASEII"/>
</dbReference>
<keyword evidence="3 7" id="KW-0560">Oxidoreductase</keyword>
<evidence type="ECO:0000259" key="6">
    <source>
        <dbReference type="Pfam" id="PF07992"/>
    </source>
</evidence>
<dbReference type="EC" id="1.8.1.9" evidence="7"/>
<dbReference type="InterPro" id="IPR050097">
    <property type="entry name" value="Ferredoxin-NADP_redctase_2"/>
</dbReference>
<organism evidence="7">
    <name type="scientific">mine drainage metagenome</name>
    <dbReference type="NCBI Taxonomy" id="410659"/>
    <lineage>
        <taxon>unclassified sequences</taxon>
        <taxon>metagenomes</taxon>
        <taxon>ecological metagenomes</taxon>
    </lineage>
</organism>
<accession>A0A1J5RZ04</accession>
<dbReference type="InterPro" id="IPR023753">
    <property type="entry name" value="FAD/NAD-binding_dom"/>
</dbReference>
<dbReference type="GO" id="GO:0004791">
    <property type="term" value="F:thioredoxin-disulfide reductase (NADPH) activity"/>
    <property type="evidence" value="ECO:0007669"/>
    <property type="project" value="UniProtKB-EC"/>
</dbReference>
<reference evidence="7" key="1">
    <citation type="submission" date="2016-10" db="EMBL/GenBank/DDBJ databases">
        <title>Sequence of Gallionella enrichment culture.</title>
        <authorList>
            <person name="Poehlein A."/>
            <person name="Muehling M."/>
            <person name="Daniel R."/>
        </authorList>
    </citation>
    <scope>NUCLEOTIDE SEQUENCE</scope>
</reference>
<proteinExistence type="predicted"/>
<evidence type="ECO:0000256" key="3">
    <source>
        <dbReference type="ARBA" id="ARBA00023002"/>
    </source>
</evidence>
<dbReference type="InterPro" id="IPR008255">
    <property type="entry name" value="Pyr_nucl-diS_OxRdtase_2_AS"/>
</dbReference>
<comment type="caution">
    <text evidence="7">The sequence shown here is derived from an EMBL/GenBank/DDBJ whole genome shotgun (WGS) entry which is preliminary data.</text>
</comment>
<keyword evidence="2" id="KW-0274">FAD</keyword>
<keyword evidence="4" id="KW-1015">Disulfide bond</keyword>
<dbReference type="EMBL" id="MLJW01000180">
    <property type="protein sequence ID" value="OIQ94747.1"/>
    <property type="molecule type" value="Genomic_DNA"/>
</dbReference>
<dbReference type="PRINTS" id="PR00368">
    <property type="entry name" value="FADPNR"/>
</dbReference>
<dbReference type="SUPFAM" id="SSF51905">
    <property type="entry name" value="FAD/NAD(P)-binding domain"/>
    <property type="match status" value="1"/>
</dbReference>
<dbReference type="PANTHER" id="PTHR48105">
    <property type="entry name" value="THIOREDOXIN REDUCTASE 1-RELATED-RELATED"/>
    <property type="match status" value="1"/>
</dbReference>
<dbReference type="Gene3D" id="3.50.50.60">
    <property type="entry name" value="FAD/NAD(P)-binding domain"/>
    <property type="match status" value="2"/>
</dbReference>
<evidence type="ECO:0000256" key="5">
    <source>
        <dbReference type="ARBA" id="ARBA00023284"/>
    </source>
</evidence>
<name>A0A1J5RZ04_9ZZZZ</name>
<sequence length="306" mass="31567">MPQFDLLIVGAGVAGLTAAATAARYGLKLAVVESIGAGGQVMNIDRIENFPGFPQGVSGYELGPLLQEQAEAVGAEFLLDTIEGLEVSGKERILVGAEGRISALSVVIAAGSGKRPLGVPGEKRLTGHGVSHCASCDGPLFKKSDVCVVGGGDSALDEALALAKHARQVTIIHRGRAFSAQQCLVDRLSAAENVEVVLETEVQEILGEETVSSISLRNLHTGEVSIREAEGVFIYVGLTPLTSFLSDLLRLDATGHIETDVMMRTSLAGVFAAGDIRAGSVAQLAAAAGDGVTAAVSAYRYVVGLS</sequence>
<dbReference type="InterPro" id="IPR036188">
    <property type="entry name" value="FAD/NAD-bd_sf"/>
</dbReference>
<evidence type="ECO:0000256" key="1">
    <source>
        <dbReference type="ARBA" id="ARBA00022630"/>
    </source>
</evidence>
<feature type="domain" description="FAD/NAD(P)-binding" evidence="6">
    <location>
        <begin position="4"/>
        <end position="290"/>
    </location>
</feature>
<evidence type="ECO:0000256" key="2">
    <source>
        <dbReference type="ARBA" id="ARBA00022827"/>
    </source>
</evidence>
<evidence type="ECO:0000313" key="7">
    <source>
        <dbReference type="EMBL" id="OIQ94747.1"/>
    </source>
</evidence>
<keyword evidence="1" id="KW-0285">Flavoprotein</keyword>
<keyword evidence="5" id="KW-0676">Redox-active center</keyword>
<evidence type="ECO:0000256" key="4">
    <source>
        <dbReference type="ARBA" id="ARBA00023157"/>
    </source>
</evidence>
<dbReference type="Pfam" id="PF07992">
    <property type="entry name" value="Pyr_redox_2"/>
    <property type="match status" value="1"/>
</dbReference>